<evidence type="ECO:0000313" key="2">
    <source>
        <dbReference type="EMBL" id="MFC4555301.1"/>
    </source>
</evidence>
<dbReference type="Gene3D" id="1.25.40.10">
    <property type="entry name" value="Tetratricopeptide repeat domain"/>
    <property type="match status" value="1"/>
</dbReference>
<keyword evidence="2" id="KW-0547">Nucleotide-binding</keyword>
<dbReference type="RefSeq" id="WP_122823762.1">
    <property type="nucleotide sequence ID" value="NZ_CP033325.1"/>
</dbReference>
<dbReference type="InterPro" id="IPR002182">
    <property type="entry name" value="NB-ARC"/>
</dbReference>
<dbReference type="SUPFAM" id="SSF52540">
    <property type="entry name" value="P-loop containing nucleoside triphosphate hydrolases"/>
    <property type="match status" value="1"/>
</dbReference>
<organism evidence="2 3">
    <name type="scientific">Georgenia faecalis</name>
    <dbReference type="NCBI Taxonomy" id="2483799"/>
    <lineage>
        <taxon>Bacteria</taxon>
        <taxon>Bacillati</taxon>
        <taxon>Actinomycetota</taxon>
        <taxon>Actinomycetes</taxon>
        <taxon>Micrococcales</taxon>
        <taxon>Bogoriellaceae</taxon>
        <taxon>Georgenia</taxon>
    </lineage>
</organism>
<dbReference type="PANTHER" id="PTHR47691">
    <property type="entry name" value="REGULATOR-RELATED"/>
    <property type="match status" value="1"/>
</dbReference>
<evidence type="ECO:0000313" key="3">
    <source>
        <dbReference type="Proteomes" id="UP001595955"/>
    </source>
</evidence>
<protein>
    <submittedName>
        <fullName evidence="2">ATP-binding protein</fullName>
    </submittedName>
</protein>
<keyword evidence="2" id="KW-0067">ATP-binding</keyword>
<reference evidence="3" key="1">
    <citation type="journal article" date="2019" name="Int. J. Syst. Evol. Microbiol.">
        <title>The Global Catalogue of Microorganisms (GCM) 10K type strain sequencing project: providing services to taxonomists for standard genome sequencing and annotation.</title>
        <authorList>
            <consortium name="The Broad Institute Genomics Platform"/>
            <consortium name="The Broad Institute Genome Sequencing Center for Infectious Disease"/>
            <person name="Wu L."/>
            <person name="Ma J."/>
        </authorList>
    </citation>
    <scope>NUCLEOTIDE SEQUENCE [LARGE SCALE GENOMIC DNA]</scope>
    <source>
        <strain evidence="3">JCM 3369</strain>
    </source>
</reference>
<dbReference type="InterPro" id="IPR011990">
    <property type="entry name" value="TPR-like_helical_dom_sf"/>
</dbReference>
<feature type="domain" description="Guanylate cyclase" evidence="1">
    <location>
        <begin position="14"/>
        <end position="126"/>
    </location>
</feature>
<dbReference type="GO" id="GO:0005524">
    <property type="term" value="F:ATP binding"/>
    <property type="evidence" value="ECO:0007669"/>
    <property type="project" value="UniProtKB-KW"/>
</dbReference>
<dbReference type="Pfam" id="PF00211">
    <property type="entry name" value="Guanylate_cyc"/>
    <property type="match status" value="1"/>
</dbReference>
<dbReference type="SMART" id="SM00044">
    <property type="entry name" value="CYCc"/>
    <property type="match status" value="1"/>
</dbReference>
<dbReference type="EMBL" id="JBHSGF010000005">
    <property type="protein sequence ID" value="MFC4555301.1"/>
    <property type="molecule type" value="Genomic_DNA"/>
</dbReference>
<name>A0ABV9D972_9MICO</name>
<dbReference type="SUPFAM" id="SSF48452">
    <property type="entry name" value="TPR-like"/>
    <property type="match status" value="1"/>
</dbReference>
<evidence type="ECO:0000259" key="1">
    <source>
        <dbReference type="PROSITE" id="PS50125"/>
    </source>
</evidence>
<accession>A0ABV9D972</accession>
<dbReference type="PANTHER" id="PTHR47691:SF3">
    <property type="entry name" value="HTH-TYPE TRANSCRIPTIONAL REGULATOR RV0890C-RELATED"/>
    <property type="match status" value="1"/>
</dbReference>
<dbReference type="Proteomes" id="UP001595955">
    <property type="component" value="Unassembled WGS sequence"/>
</dbReference>
<dbReference type="PROSITE" id="PS50125">
    <property type="entry name" value="GUANYLATE_CYCLASE_2"/>
    <property type="match status" value="1"/>
</dbReference>
<dbReference type="Pfam" id="PF00931">
    <property type="entry name" value="NB-ARC"/>
    <property type="match status" value="1"/>
</dbReference>
<dbReference type="InterPro" id="IPR027417">
    <property type="entry name" value="P-loop_NTPase"/>
</dbReference>
<dbReference type="Pfam" id="PF13424">
    <property type="entry name" value="TPR_12"/>
    <property type="match status" value="1"/>
</dbReference>
<dbReference type="InterPro" id="IPR029787">
    <property type="entry name" value="Nucleotide_cyclase"/>
</dbReference>
<gene>
    <name evidence="2" type="ORF">ACFO3F_08575</name>
</gene>
<comment type="caution">
    <text evidence="2">The sequence shown here is derived from an EMBL/GenBank/DDBJ whole genome shotgun (WGS) entry which is preliminary data.</text>
</comment>
<sequence length="920" mass="96736">MSGTADDLPQGTLTLLFTDIEGSTRLLRTLGPEYAEVLTTQRAIHRDAFARWGGHELGTEGDSFFVVFTSAGAAVRAAYEAQRALGTARWPRGLPVRVRMGMHTGEPTRHEDGYIGMDVHLAARVAASAHGGQVLLSAATHRIASRQHLPGLRYVDLGVHRLKDIPDAEHLYQLAGAGLEERFPPITGLGARASLPPFRTSLVGRSFEVAETAALAVRTQVLTLTGPGGVGKTRLAVAAAAVLADRFADGVYFVPLASVRSREALWTTIAEVLGATGENRSPPTLLAWLARRELLLVLDNVEQLAAAPAAVAELTDTAPRVHVLATSRRPLHVHGEVEHRVGPLAVPAPGAGLGDAAASSAVELFVERARLVRPGFALTVDNVEDVAAICQRLDGLPLAIELVAARSTLLGPRALRARLDGALSVASADVDRPSRQRTLRAAIAWSYELLGPELRSAFAQLGVFEGGFGLDAVAAVVRPGGAAADGVVDAGITDGGVAGAGTADGGVVDGGVAGGGGAAWDPLDLVGALVDANLLMAREGPDGEPRLRMMRTIAAFAREVLEAGGDADATHRRHVAHYLGVVERVSPRLRSAQHLWARDRLEADLENIRAALRWSLGAADGDRPQRPAPDLAAGLRLCQQLGWFWYACGYHGEGRAWLRLAIDAGAGQESRELVGALHGLAVLLLAKGSAEQARDLLETCLDFWRRAGEPGAVAGELNSLALAHRALGDGARARELLEESLARAQEAGEPGRQANALSNLAALDIDAGDYDGGIVRLREVLAVDTELGDAWGMAADHVNIGGVLLRAGRLDEAEEHLARHGPAAAAMGDTELTVDVIELFCVVRALRGDLARSARLLGAAQRIREDAELPMPEPDAAWLRTVLDGARRGTDGTSWVDQVAAGTELGVADALREALDGAGA</sequence>
<dbReference type="PRINTS" id="PR00364">
    <property type="entry name" value="DISEASERSIST"/>
</dbReference>
<proteinExistence type="predicted"/>
<keyword evidence="3" id="KW-1185">Reference proteome</keyword>
<dbReference type="InterPro" id="IPR001054">
    <property type="entry name" value="A/G_cyclase"/>
</dbReference>
<dbReference type="SUPFAM" id="SSF55073">
    <property type="entry name" value="Nucleotide cyclase"/>
    <property type="match status" value="1"/>
</dbReference>
<dbReference type="Gene3D" id="3.40.50.300">
    <property type="entry name" value="P-loop containing nucleotide triphosphate hydrolases"/>
    <property type="match status" value="1"/>
</dbReference>
<dbReference type="Gene3D" id="3.30.70.1230">
    <property type="entry name" value="Nucleotide cyclase"/>
    <property type="match status" value="1"/>
</dbReference>
<dbReference type="CDD" id="cd07302">
    <property type="entry name" value="CHD"/>
    <property type="match status" value="1"/>
</dbReference>